<keyword evidence="5 10" id="KW-0963">Cytoplasm</keyword>
<feature type="compositionally biased region" description="Basic and acidic residues" evidence="11">
    <location>
        <begin position="351"/>
        <end position="366"/>
    </location>
</feature>
<dbReference type="GO" id="GO:0008160">
    <property type="term" value="F:protein tyrosine phosphatase activator activity"/>
    <property type="evidence" value="ECO:0007669"/>
    <property type="project" value="TreeGrafter"/>
</dbReference>
<evidence type="ECO:0000256" key="3">
    <source>
        <dbReference type="ARBA" id="ARBA00011019"/>
    </source>
</evidence>
<protein>
    <recommendedName>
        <fullName evidence="8 10">Serine/threonine-protein phosphatase 2A activator</fullName>
        <ecNumber evidence="4 10">5.2.1.8</ecNumber>
    </recommendedName>
    <alternativeName>
        <fullName evidence="9 10">Phosphotyrosyl phosphatase activator</fullName>
    </alternativeName>
</protein>
<dbReference type="GO" id="GO:0003755">
    <property type="term" value="F:peptidyl-prolyl cis-trans isomerase activity"/>
    <property type="evidence" value="ECO:0007669"/>
    <property type="project" value="UniProtKB-KW"/>
</dbReference>
<comment type="function">
    <text evidence="10">PPIases accelerate the folding of proteins. It catalyzes the cis-trans isomerization of proline imidic peptide bonds in oligopeptides.</text>
</comment>
<dbReference type="GO" id="GO:0005737">
    <property type="term" value="C:cytoplasm"/>
    <property type="evidence" value="ECO:0007669"/>
    <property type="project" value="UniProtKB-SubCell"/>
</dbReference>
<evidence type="ECO:0000256" key="4">
    <source>
        <dbReference type="ARBA" id="ARBA00013194"/>
    </source>
</evidence>
<evidence type="ECO:0000256" key="5">
    <source>
        <dbReference type="ARBA" id="ARBA00022490"/>
    </source>
</evidence>
<accession>A0A3B0KDP6</accession>
<evidence type="ECO:0000256" key="10">
    <source>
        <dbReference type="RuleBase" id="RU361210"/>
    </source>
</evidence>
<dbReference type="AlphaFoldDB" id="A0A3B0KDP6"/>
<organism evidence="12 13">
    <name type="scientific">Drosophila guanche</name>
    <name type="common">Fruit fly</name>
    <dbReference type="NCBI Taxonomy" id="7266"/>
    <lineage>
        <taxon>Eukaryota</taxon>
        <taxon>Metazoa</taxon>
        <taxon>Ecdysozoa</taxon>
        <taxon>Arthropoda</taxon>
        <taxon>Hexapoda</taxon>
        <taxon>Insecta</taxon>
        <taxon>Pterygota</taxon>
        <taxon>Neoptera</taxon>
        <taxon>Endopterygota</taxon>
        <taxon>Diptera</taxon>
        <taxon>Brachycera</taxon>
        <taxon>Muscomorpha</taxon>
        <taxon>Ephydroidea</taxon>
        <taxon>Drosophilidae</taxon>
        <taxon>Drosophila</taxon>
        <taxon>Sophophora</taxon>
    </lineage>
</organism>
<dbReference type="PANTHER" id="PTHR10012:SF0">
    <property type="entry name" value="SERINE_THREONINE-PROTEIN PHOSPHATASE 2A ACTIVATOR"/>
    <property type="match status" value="1"/>
</dbReference>
<dbReference type="InterPro" id="IPR043170">
    <property type="entry name" value="PTPA_C_lid"/>
</dbReference>
<evidence type="ECO:0000256" key="1">
    <source>
        <dbReference type="ARBA" id="ARBA00000971"/>
    </source>
</evidence>
<dbReference type="InterPro" id="IPR037218">
    <property type="entry name" value="PTPA_sf"/>
</dbReference>
<dbReference type="InterPro" id="IPR004327">
    <property type="entry name" value="Phstyr_phstse_ac"/>
</dbReference>
<reference evidence="13" key="1">
    <citation type="submission" date="2018-01" db="EMBL/GenBank/DDBJ databases">
        <authorList>
            <person name="Alioto T."/>
            <person name="Alioto T."/>
        </authorList>
    </citation>
    <scope>NUCLEOTIDE SEQUENCE [LARGE SCALE GENOMIC DNA]</scope>
</reference>
<evidence type="ECO:0000256" key="8">
    <source>
        <dbReference type="ARBA" id="ARBA00044786"/>
    </source>
</evidence>
<dbReference type="OMA" id="KNWYKVE"/>
<dbReference type="CDD" id="cd04087">
    <property type="entry name" value="PTPA"/>
    <property type="match status" value="1"/>
</dbReference>
<evidence type="ECO:0000256" key="11">
    <source>
        <dbReference type="SAM" id="MobiDB-lite"/>
    </source>
</evidence>
<feature type="region of interest" description="Disordered" evidence="11">
    <location>
        <begin position="351"/>
        <end position="378"/>
    </location>
</feature>
<dbReference type="GO" id="GO:0005634">
    <property type="term" value="C:nucleus"/>
    <property type="evidence" value="ECO:0007669"/>
    <property type="project" value="TreeGrafter"/>
</dbReference>
<dbReference type="GO" id="GO:0007052">
    <property type="term" value="P:mitotic spindle organization"/>
    <property type="evidence" value="ECO:0007669"/>
    <property type="project" value="TreeGrafter"/>
</dbReference>
<evidence type="ECO:0000256" key="9">
    <source>
        <dbReference type="ARBA" id="ARBA00044820"/>
    </source>
</evidence>
<evidence type="ECO:0000256" key="6">
    <source>
        <dbReference type="ARBA" id="ARBA00023110"/>
    </source>
</evidence>
<dbReference type="Pfam" id="PF03095">
    <property type="entry name" value="PTPA"/>
    <property type="match status" value="1"/>
</dbReference>
<dbReference type="SUPFAM" id="SSF140984">
    <property type="entry name" value="PTPA-like"/>
    <property type="match status" value="1"/>
</dbReference>
<dbReference type="OrthoDB" id="16120at2759"/>
<keyword evidence="13" id="KW-1185">Reference proteome</keyword>
<evidence type="ECO:0000256" key="2">
    <source>
        <dbReference type="ARBA" id="ARBA00004496"/>
    </source>
</evidence>
<dbReference type="STRING" id="7266.A0A3B0KDP6"/>
<dbReference type="Gene3D" id="1.20.120.1150">
    <property type="match status" value="1"/>
</dbReference>
<evidence type="ECO:0000313" key="12">
    <source>
        <dbReference type="EMBL" id="SPP83141.1"/>
    </source>
</evidence>
<dbReference type="EMBL" id="OUUW01000007">
    <property type="protein sequence ID" value="SPP83141.1"/>
    <property type="molecule type" value="Genomic_DNA"/>
</dbReference>
<comment type="catalytic activity">
    <reaction evidence="1 10">
        <text>[protein]-peptidylproline (omega=180) = [protein]-peptidylproline (omega=0)</text>
        <dbReference type="Rhea" id="RHEA:16237"/>
        <dbReference type="Rhea" id="RHEA-COMP:10747"/>
        <dbReference type="Rhea" id="RHEA-COMP:10748"/>
        <dbReference type="ChEBI" id="CHEBI:83833"/>
        <dbReference type="ChEBI" id="CHEBI:83834"/>
        <dbReference type="EC" id="5.2.1.8"/>
    </reaction>
</comment>
<proteinExistence type="inferred from homology"/>
<dbReference type="PANTHER" id="PTHR10012">
    <property type="entry name" value="SERINE/THREONINE-PROTEIN PHOSPHATASE 2A REGULATORY SUBUNIT B"/>
    <property type="match status" value="1"/>
</dbReference>
<comment type="subcellular location">
    <subcellularLocation>
        <location evidence="2 10">Cytoplasm</location>
    </subcellularLocation>
</comment>
<gene>
    <name evidence="12" type="ORF">DGUA_6G017952</name>
</gene>
<dbReference type="Proteomes" id="UP000268350">
    <property type="component" value="Unassembled WGS sequence"/>
</dbReference>
<name>A0A3B0KDP6_DROGU</name>
<comment type="similarity">
    <text evidence="3 10">Belongs to the PTPA-type PPIase family.</text>
</comment>
<dbReference type="EC" id="5.2.1.8" evidence="4 10"/>
<keyword evidence="7 10" id="KW-0413">Isomerase</keyword>
<evidence type="ECO:0000313" key="13">
    <source>
        <dbReference type="Proteomes" id="UP000268350"/>
    </source>
</evidence>
<evidence type="ECO:0000256" key="7">
    <source>
        <dbReference type="ARBA" id="ARBA00023235"/>
    </source>
</evidence>
<dbReference type="GO" id="GO:0000159">
    <property type="term" value="C:protein phosphatase type 2A complex"/>
    <property type="evidence" value="ECO:0007669"/>
    <property type="project" value="TreeGrafter"/>
</dbReference>
<sequence length="420" mass="47401">MSQMDDQSRLMAEFSSQSSVGPTARIGKQQDVDLWHDSEAYHELIAYINTVSTTIQGLRLNGNYPVSPAITRLAGIFDQLEVMVHANPPTVVDNAASFFSCIEQGNKSYRRWSRSMLRDIYQMVENALPASKCFHVNELGEYLSGSFGNATRIEYGTGHELSFLFFLCSLFRAQILQEEDIAASALVIFARYLKFVRRLQVIYTMEPAGNHGAYSLDTFQFVPFLWGVAQLSYEAPFSPRQMLDADVVSRYRSEYLLIGCVGHVSDTKMGPFAMHSSQLWSLAALSSWSKIHRGLLFMYMDEVLAPFEIMQLIRFGKLMPFRKAQKGRQLEQAKLGVMSPLSRRQLELRLEEAEQRQKDPPVEPQKKPAKSVRQIGPWSTEFSDSESILFAGSTSTSLTDVSVHLQSPSKDDVEAVDTQL</sequence>
<keyword evidence="6 10" id="KW-0697">Rotamase</keyword>